<proteinExistence type="predicted"/>
<accession>A0A0W8E8X0</accession>
<name>A0A0W8E8X0_9ZZZZ</name>
<organism evidence="1">
    <name type="scientific">hydrocarbon metagenome</name>
    <dbReference type="NCBI Taxonomy" id="938273"/>
    <lineage>
        <taxon>unclassified sequences</taxon>
        <taxon>metagenomes</taxon>
        <taxon>ecological metagenomes</taxon>
    </lineage>
</organism>
<protein>
    <submittedName>
        <fullName evidence="1">Uncharacterized protein</fullName>
    </submittedName>
</protein>
<reference evidence="1" key="1">
    <citation type="journal article" date="2015" name="Proc. Natl. Acad. Sci. U.S.A.">
        <title>Networks of energetic and metabolic interactions define dynamics in microbial communities.</title>
        <authorList>
            <person name="Embree M."/>
            <person name="Liu J.K."/>
            <person name="Al-Bassam M.M."/>
            <person name="Zengler K."/>
        </authorList>
    </citation>
    <scope>NUCLEOTIDE SEQUENCE</scope>
</reference>
<dbReference type="EMBL" id="LNQE01001831">
    <property type="protein sequence ID" value="KUG05074.1"/>
    <property type="molecule type" value="Genomic_DNA"/>
</dbReference>
<comment type="caution">
    <text evidence="1">The sequence shown here is derived from an EMBL/GenBank/DDBJ whole genome shotgun (WGS) entry which is preliminary data.</text>
</comment>
<evidence type="ECO:0000313" key="1">
    <source>
        <dbReference type="EMBL" id="KUG05074.1"/>
    </source>
</evidence>
<sequence length="66" mass="7735">MGVVHRVFKTFLFGLGRYKPGFSRVERSEKMEENLFDLSGIEQIIKDTRRGILSLRALEVKYEQTN</sequence>
<gene>
    <name evidence="1" type="ORF">ASZ90_017563</name>
</gene>
<dbReference type="AlphaFoldDB" id="A0A0W8E8X0"/>